<organism evidence="6 8">
    <name type="scientific">Rotaria magnacalcarata</name>
    <dbReference type="NCBI Taxonomy" id="392030"/>
    <lineage>
        <taxon>Eukaryota</taxon>
        <taxon>Metazoa</taxon>
        <taxon>Spiralia</taxon>
        <taxon>Gnathifera</taxon>
        <taxon>Rotifera</taxon>
        <taxon>Eurotatoria</taxon>
        <taxon>Bdelloidea</taxon>
        <taxon>Philodinida</taxon>
        <taxon>Philodinidae</taxon>
        <taxon>Rotaria</taxon>
    </lineage>
</organism>
<dbReference type="InterPro" id="IPR000169">
    <property type="entry name" value="Pept_cys_AS"/>
</dbReference>
<keyword evidence="3" id="KW-0378">Hydrolase</keyword>
<dbReference type="InterPro" id="IPR038765">
    <property type="entry name" value="Papain-like_cys_pep_sf"/>
</dbReference>
<gene>
    <name evidence="6" type="ORF">BYL167_LOCUS39549</name>
    <name evidence="7" type="ORF">GIL414_LOCUS48629</name>
</gene>
<dbReference type="InterPro" id="IPR000668">
    <property type="entry name" value="Peptidase_C1A_C"/>
</dbReference>
<comment type="caution">
    <text evidence="6">The sequence shown here is derived from an EMBL/GenBank/DDBJ whole genome shotgun (WGS) entry which is preliminary data.</text>
</comment>
<dbReference type="AlphaFoldDB" id="A0A8S2YY92"/>
<evidence type="ECO:0000256" key="1">
    <source>
        <dbReference type="ARBA" id="ARBA00008455"/>
    </source>
</evidence>
<dbReference type="GO" id="GO:0008234">
    <property type="term" value="F:cysteine-type peptidase activity"/>
    <property type="evidence" value="ECO:0007669"/>
    <property type="project" value="UniProtKB-KW"/>
</dbReference>
<name>A0A8S2YY92_9BILA</name>
<evidence type="ECO:0000256" key="3">
    <source>
        <dbReference type="ARBA" id="ARBA00022801"/>
    </source>
</evidence>
<dbReference type="InterPro" id="IPR013128">
    <property type="entry name" value="Peptidase_C1A"/>
</dbReference>
<dbReference type="EMBL" id="CAJOBH010095407">
    <property type="protein sequence ID" value="CAF4587032.1"/>
    <property type="molecule type" value="Genomic_DNA"/>
</dbReference>
<feature type="non-terminal residue" evidence="6">
    <location>
        <position position="62"/>
    </location>
</feature>
<keyword evidence="2" id="KW-0645">Protease</keyword>
<dbReference type="Proteomes" id="UP000681720">
    <property type="component" value="Unassembled WGS sequence"/>
</dbReference>
<feature type="non-terminal residue" evidence="6">
    <location>
        <position position="1"/>
    </location>
</feature>
<feature type="domain" description="Peptidase C1A papain C-terminal" evidence="5">
    <location>
        <begin position="3"/>
        <end position="60"/>
    </location>
</feature>
<evidence type="ECO:0000256" key="2">
    <source>
        <dbReference type="ARBA" id="ARBA00022670"/>
    </source>
</evidence>
<evidence type="ECO:0000313" key="7">
    <source>
        <dbReference type="EMBL" id="CAF4834704.1"/>
    </source>
</evidence>
<reference evidence="6" key="1">
    <citation type="submission" date="2021-02" db="EMBL/GenBank/DDBJ databases">
        <authorList>
            <person name="Nowell W R."/>
        </authorList>
    </citation>
    <scope>NUCLEOTIDE SEQUENCE</scope>
</reference>
<evidence type="ECO:0000313" key="8">
    <source>
        <dbReference type="Proteomes" id="UP000681967"/>
    </source>
</evidence>
<dbReference type="GO" id="GO:0006508">
    <property type="term" value="P:proteolysis"/>
    <property type="evidence" value="ECO:0007669"/>
    <property type="project" value="UniProtKB-KW"/>
</dbReference>
<comment type="similarity">
    <text evidence="1">Belongs to the peptidase C1 family.</text>
</comment>
<dbReference type="Pfam" id="PF00112">
    <property type="entry name" value="Peptidase_C1"/>
    <property type="match status" value="1"/>
</dbReference>
<dbReference type="Proteomes" id="UP000681967">
    <property type="component" value="Unassembled WGS sequence"/>
</dbReference>
<dbReference type="EMBL" id="CAJOBJ010158113">
    <property type="protein sequence ID" value="CAF4834704.1"/>
    <property type="molecule type" value="Genomic_DNA"/>
</dbReference>
<sequence length="62" mass="6956">RDVPNSFDWRNYGAVTPVKDQGSVGTCWAFSAVQNVEGQWFMKSKALAELSVEQIVDCDDMQ</sequence>
<accession>A0A8S2YY92</accession>
<dbReference type="PROSITE" id="PS00139">
    <property type="entry name" value="THIOL_PROTEASE_CYS"/>
    <property type="match status" value="1"/>
</dbReference>
<keyword evidence="4" id="KW-0788">Thiol protease</keyword>
<dbReference type="Gene3D" id="3.90.70.10">
    <property type="entry name" value="Cysteine proteinases"/>
    <property type="match status" value="1"/>
</dbReference>
<dbReference type="PANTHER" id="PTHR12411">
    <property type="entry name" value="CYSTEINE PROTEASE FAMILY C1-RELATED"/>
    <property type="match status" value="1"/>
</dbReference>
<evidence type="ECO:0000259" key="5">
    <source>
        <dbReference type="Pfam" id="PF00112"/>
    </source>
</evidence>
<evidence type="ECO:0000313" key="6">
    <source>
        <dbReference type="EMBL" id="CAF4587032.1"/>
    </source>
</evidence>
<dbReference type="SUPFAM" id="SSF54001">
    <property type="entry name" value="Cysteine proteinases"/>
    <property type="match status" value="1"/>
</dbReference>
<evidence type="ECO:0000256" key="4">
    <source>
        <dbReference type="ARBA" id="ARBA00022807"/>
    </source>
</evidence>
<proteinExistence type="inferred from homology"/>
<protein>
    <recommendedName>
        <fullName evidence="5">Peptidase C1A papain C-terminal domain-containing protein</fullName>
    </recommendedName>
</protein>